<keyword evidence="2" id="KW-1185">Reference proteome</keyword>
<dbReference type="AlphaFoldDB" id="A0A6P2D579"/>
<dbReference type="EMBL" id="LR593886">
    <property type="protein sequence ID" value="VTR95244.1"/>
    <property type="molecule type" value="Genomic_DNA"/>
</dbReference>
<organism evidence="1 2">
    <name type="scientific">Gemmata massiliana</name>
    <dbReference type="NCBI Taxonomy" id="1210884"/>
    <lineage>
        <taxon>Bacteria</taxon>
        <taxon>Pseudomonadati</taxon>
        <taxon>Planctomycetota</taxon>
        <taxon>Planctomycetia</taxon>
        <taxon>Gemmatales</taxon>
        <taxon>Gemmataceae</taxon>
        <taxon>Gemmata</taxon>
    </lineage>
</organism>
<protein>
    <recommendedName>
        <fullName evidence="3">Phage tail tape measure protein</fullName>
    </recommendedName>
</protein>
<dbReference type="KEGG" id="gms:SOIL9_24700"/>
<evidence type="ECO:0008006" key="3">
    <source>
        <dbReference type="Google" id="ProtNLM"/>
    </source>
</evidence>
<name>A0A6P2D579_9BACT</name>
<evidence type="ECO:0000313" key="1">
    <source>
        <dbReference type="EMBL" id="VTR95244.1"/>
    </source>
</evidence>
<dbReference type="Proteomes" id="UP000464178">
    <property type="component" value="Chromosome"/>
</dbReference>
<evidence type="ECO:0000313" key="2">
    <source>
        <dbReference type="Proteomes" id="UP000464178"/>
    </source>
</evidence>
<gene>
    <name evidence="1" type="ORF">SOIL9_24700</name>
</gene>
<sequence>MSQTAIGQAALVLTTNAASLRTGLDKAGADAKLWADKTAKDIDSKLRPAGKDAGSGFARRLADMGRVAGPAAVAAGSLIGVKKAVESIDDLAKQGAAAKAFGLTAEQFTAISGLAKSVGEDTREFIESLVTLQKLGSEGAAGKGEVAPAFFQAMNISAKEFTALRLDEQFYRVFESIKNLSTEGEQVRALMTAFGEDGGKYLLPLLARSGSEIRQLAAGFAISSRDIGTASKASEAFARAQLAIEQLWRRIVVAAAPVLEFIASEIKHTADQFGHMESKGVPALTKILRLTASLADATKAVTAATLIATGVRLKFAQTEIILRGAATGGLKGLAAGIAVSSVIEGLGGAEIRAAGTTLLNLGQGLLKDVGGSTKRVEQFISELEKRSRAPGVAPKLNGKPAPGTVVPDIPAPPPPVVKLADNAALLKGSAAEVSARIRNDSGARSVAEKSLAEHKKANKLLQDNVNEVKALASALSGSGGLLPL</sequence>
<reference evidence="1 2" key="1">
    <citation type="submission" date="2019-05" db="EMBL/GenBank/DDBJ databases">
        <authorList>
            <consortium name="Science for Life Laboratories"/>
        </authorList>
    </citation>
    <scope>NUCLEOTIDE SEQUENCE [LARGE SCALE GENOMIC DNA]</scope>
    <source>
        <strain evidence="1">Soil9</strain>
    </source>
</reference>
<dbReference type="RefSeq" id="WP_162669684.1">
    <property type="nucleotide sequence ID" value="NZ_LR593886.1"/>
</dbReference>
<accession>A0A6P2D579</accession>
<proteinExistence type="predicted"/>